<sequence>MAPRKNRGESSSTIAPIPGFEDIIPADAEHRTRLLSTTKRQVKPSRFLCHDALRELGVYKSMKRFFYELHMDRIFKMRYNSNARIIYEFISSVQFESDEDDFRDDKLKFRLFNQSYSITKLEFAEHFCIPVPYERAISDNTIFGHTLWTKMTGEVKFSSSQMYISHVQHPVLRLFLKFLANCLLGRPNNHHTRIGDVCLISVALFRRHVDFNLCNLMWAHLKKESLAKGAIVVGGVIMHLASKFGYTDNSPIPDYCLMDMGWLGRSGCTSFSHTVYIGDQPKNMYNWVIHVQPVQYFLMPSQDTPKLRYKPEFEEPHYLFPHDLPPHFQEPQAQDPPEDQPDQQPQPEQYEPEDALPYMPEQNQVFPPPDYFQQLLEGFNKVTNEVGKYREEQRAGFQRLEEQRAEDNRRYEEDQRRFYGPMYSYMAHQGQFHTMAQPPPPPSWYDPTQWGNFGGSSSGGGGFDGRDDGGDTHMGDGNFGGGFGGGFYGGEGGH</sequence>
<dbReference type="Proteomes" id="UP001152523">
    <property type="component" value="Unassembled WGS sequence"/>
</dbReference>
<protein>
    <recommendedName>
        <fullName evidence="2">Arabidopsis retrotransposon Orf1 C-terminal domain-containing protein</fullName>
    </recommendedName>
</protein>
<keyword evidence="4" id="KW-1185">Reference proteome</keyword>
<evidence type="ECO:0000259" key="2">
    <source>
        <dbReference type="Pfam" id="PF03078"/>
    </source>
</evidence>
<feature type="compositionally biased region" description="Basic and acidic residues" evidence="1">
    <location>
        <begin position="464"/>
        <end position="474"/>
    </location>
</feature>
<name>A0AAV0G0D2_9ASTE</name>
<feature type="region of interest" description="Disordered" evidence="1">
    <location>
        <begin position="320"/>
        <end position="354"/>
    </location>
</feature>
<feature type="compositionally biased region" description="Gly residues" evidence="1">
    <location>
        <begin position="453"/>
        <end position="463"/>
    </location>
</feature>
<evidence type="ECO:0000256" key="1">
    <source>
        <dbReference type="SAM" id="MobiDB-lite"/>
    </source>
</evidence>
<evidence type="ECO:0000313" key="3">
    <source>
        <dbReference type="EMBL" id="CAH9141405.1"/>
    </source>
</evidence>
<dbReference type="Pfam" id="PF03078">
    <property type="entry name" value="ATHILA"/>
    <property type="match status" value="1"/>
</dbReference>
<evidence type="ECO:0000313" key="4">
    <source>
        <dbReference type="Proteomes" id="UP001152523"/>
    </source>
</evidence>
<dbReference type="EMBL" id="CAMAPF010001029">
    <property type="protein sequence ID" value="CAH9141405.1"/>
    <property type="molecule type" value="Genomic_DNA"/>
</dbReference>
<feature type="compositionally biased region" description="Gly residues" evidence="1">
    <location>
        <begin position="477"/>
        <end position="494"/>
    </location>
</feature>
<dbReference type="InterPro" id="IPR004312">
    <property type="entry name" value="ATHILA_Orf1_C"/>
</dbReference>
<dbReference type="AlphaFoldDB" id="A0AAV0G0D2"/>
<accession>A0AAV0G0D2</accession>
<feature type="region of interest" description="Disordered" evidence="1">
    <location>
        <begin position="453"/>
        <end position="494"/>
    </location>
</feature>
<comment type="caution">
    <text evidence="3">The sequence shown here is derived from an EMBL/GenBank/DDBJ whole genome shotgun (WGS) entry which is preliminary data.</text>
</comment>
<feature type="domain" description="Arabidopsis retrotransposon Orf1 C-terminal" evidence="2">
    <location>
        <begin position="41"/>
        <end position="204"/>
    </location>
</feature>
<reference evidence="3" key="1">
    <citation type="submission" date="2022-07" db="EMBL/GenBank/DDBJ databases">
        <authorList>
            <person name="Macas J."/>
            <person name="Novak P."/>
            <person name="Neumann P."/>
        </authorList>
    </citation>
    <scope>NUCLEOTIDE SEQUENCE</scope>
</reference>
<proteinExistence type="predicted"/>
<organism evidence="3 4">
    <name type="scientific">Cuscuta epithymum</name>
    <dbReference type="NCBI Taxonomy" id="186058"/>
    <lineage>
        <taxon>Eukaryota</taxon>
        <taxon>Viridiplantae</taxon>
        <taxon>Streptophyta</taxon>
        <taxon>Embryophyta</taxon>
        <taxon>Tracheophyta</taxon>
        <taxon>Spermatophyta</taxon>
        <taxon>Magnoliopsida</taxon>
        <taxon>eudicotyledons</taxon>
        <taxon>Gunneridae</taxon>
        <taxon>Pentapetalae</taxon>
        <taxon>asterids</taxon>
        <taxon>lamiids</taxon>
        <taxon>Solanales</taxon>
        <taxon>Convolvulaceae</taxon>
        <taxon>Cuscuteae</taxon>
        <taxon>Cuscuta</taxon>
        <taxon>Cuscuta subgen. Cuscuta</taxon>
    </lineage>
</organism>
<gene>
    <name evidence="3" type="ORF">CEPIT_LOCUS39103</name>
</gene>